<dbReference type="STRING" id="1209926.A0A1G4BR74"/>
<feature type="transmembrane region" description="Helical" evidence="4">
    <location>
        <begin position="41"/>
        <end position="63"/>
    </location>
</feature>
<dbReference type="PANTHER" id="PTHR47840">
    <property type="entry name" value="ZN(II)2CYS6 TRANSCRIPTION FACTOR (EUROFUNG)-RELATED"/>
    <property type="match status" value="1"/>
</dbReference>
<protein>
    <submittedName>
        <fullName evidence="5">Uncharacterized protein</fullName>
    </submittedName>
</protein>
<gene>
    <name evidence="5" type="ORF">CORC01_00816</name>
</gene>
<keyword evidence="4" id="KW-1133">Transmembrane helix</keyword>
<dbReference type="OrthoDB" id="5392779at2759"/>
<dbReference type="Proteomes" id="UP000176998">
    <property type="component" value="Unassembled WGS sequence"/>
</dbReference>
<keyword evidence="2" id="KW-0804">Transcription</keyword>
<accession>A0A1G4BR74</accession>
<evidence type="ECO:0000256" key="2">
    <source>
        <dbReference type="ARBA" id="ARBA00023163"/>
    </source>
</evidence>
<keyword evidence="6" id="KW-1185">Reference proteome</keyword>
<dbReference type="AlphaFoldDB" id="A0A1G4BR74"/>
<dbReference type="RefSeq" id="XP_022481089.1">
    <property type="nucleotide sequence ID" value="XM_022612472.1"/>
</dbReference>
<evidence type="ECO:0000256" key="4">
    <source>
        <dbReference type="SAM" id="Phobius"/>
    </source>
</evidence>
<evidence type="ECO:0000313" key="5">
    <source>
        <dbReference type="EMBL" id="OHF03954.1"/>
    </source>
</evidence>
<keyword evidence="1" id="KW-0805">Transcription regulation</keyword>
<keyword evidence="4" id="KW-0812">Transmembrane</keyword>
<name>A0A1G4BR74_9PEZI</name>
<reference evidence="5 6" key="1">
    <citation type="submission" date="2016-09" db="EMBL/GenBank/DDBJ databases">
        <authorList>
            <person name="Capua I."/>
            <person name="De Benedictis P."/>
            <person name="Joannis T."/>
            <person name="Lombin L.H."/>
            <person name="Cattoli G."/>
        </authorList>
    </citation>
    <scope>NUCLEOTIDE SEQUENCE [LARGE SCALE GENOMIC DNA]</scope>
    <source>
        <strain evidence="5 6">IMI 309357</strain>
    </source>
</reference>
<evidence type="ECO:0000256" key="3">
    <source>
        <dbReference type="ARBA" id="ARBA00023242"/>
    </source>
</evidence>
<dbReference type="PANTHER" id="PTHR47840:SF1">
    <property type="entry name" value="ZN(II)2CYS6 TRANSCRIPTION FACTOR (EUROFUNG)"/>
    <property type="match status" value="1"/>
</dbReference>
<comment type="caution">
    <text evidence="5">The sequence shown here is derived from an EMBL/GenBank/DDBJ whole genome shotgun (WGS) entry which is preliminary data.</text>
</comment>
<sequence>MPRSSSTTRRRQLQVAATTKPPRCWTIPNYTKRYDKDPMRIFRDILILANQLFYFFLTTKFYLPFMLRHSMNGAASISRMACVDASRRVLFRFVVIRNPEGICSIPDDA</sequence>
<dbReference type="EMBL" id="MJBS01000004">
    <property type="protein sequence ID" value="OHF03954.1"/>
    <property type="molecule type" value="Genomic_DNA"/>
</dbReference>
<evidence type="ECO:0000256" key="1">
    <source>
        <dbReference type="ARBA" id="ARBA00023015"/>
    </source>
</evidence>
<organism evidence="5 6">
    <name type="scientific">Colletotrichum orchidophilum</name>
    <dbReference type="NCBI Taxonomy" id="1209926"/>
    <lineage>
        <taxon>Eukaryota</taxon>
        <taxon>Fungi</taxon>
        <taxon>Dikarya</taxon>
        <taxon>Ascomycota</taxon>
        <taxon>Pezizomycotina</taxon>
        <taxon>Sordariomycetes</taxon>
        <taxon>Hypocreomycetidae</taxon>
        <taxon>Glomerellales</taxon>
        <taxon>Glomerellaceae</taxon>
        <taxon>Colletotrichum</taxon>
    </lineage>
</organism>
<keyword evidence="4" id="KW-0472">Membrane</keyword>
<proteinExistence type="predicted"/>
<evidence type="ECO:0000313" key="6">
    <source>
        <dbReference type="Proteomes" id="UP000176998"/>
    </source>
</evidence>
<keyword evidence="3" id="KW-0539">Nucleus</keyword>
<dbReference type="GeneID" id="34553982"/>